<sequence>MPIPRDDFDPVATVVDWLDACRRGDVNALLDLYDERAVLECACEGVSLTGREAIAAYWSPKLETKRVLSFSLDDVSLTGHGVQIDYQNYEGKPVRVYFRFGVSNKIIYTSCAPMARAAARSSVN</sequence>
<name>A0A1Y2J998_BRAJP</name>
<dbReference type="Proteomes" id="UP000193335">
    <property type="component" value="Unassembled WGS sequence"/>
</dbReference>
<evidence type="ECO:0000313" key="2">
    <source>
        <dbReference type="EMBL" id="OSJ21221.1"/>
    </source>
</evidence>
<comment type="caution">
    <text evidence="2">The sequence shown here is derived from an EMBL/GenBank/DDBJ whole genome shotgun (WGS) entry which is preliminary data.</text>
</comment>
<protein>
    <recommendedName>
        <fullName evidence="1">SnoaL-like domain-containing protein</fullName>
    </recommendedName>
</protein>
<dbReference type="AlphaFoldDB" id="A0A1Y2J998"/>
<accession>A0A1Y2J998</accession>
<evidence type="ECO:0000313" key="3">
    <source>
        <dbReference type="Proteomes" id="UP000193335"/>
    </source>
</evidence>
<reference evidence="2 3" key="1">
    <citation type="submission" date="2017-03" db="EMBL/GenBank/DDBJ databases">
        <title>Whole genome sequences of fourteen strains of Bradyrhizobium canariense and one strain of Bradyrhizobium japonicum isolated from Lupinus (Papilionoideae: Genisteae) species in Algeria.</title>
        <authorList>
            <person name="Crovadore J."/>
            <person name="Chekireb D."/>
            <person name="Brachmann A."/>
            <person name="Chablais R."/>
            <person name="Cochard B."/>
            <person name="Lefort F."/>
        </authorList>
    </citation>
    <scope>NUCLEOTIDE SEQUENCE [LARGE SCALE GENOMIC DNA]</scope>
    <source>
        <strain evidence="2 3">UBMA197</strain>
    </source>
</reference>
<organism evidence="2 3">
    <name type="scientific">Bradyrhizobium japonicum</name>
    <dbReference type="NCBI Taxonomy" id="375"/>
    <lineage>
        <taxon>Bacteria</taxon>
        <taxon>Pseudomonadati</taxon>
        <taxon>Pseudomonadota</taxon>
        <taxon>Alphaproteobacteria</taxon>
        <taxon>Hyphomicrobiales</taxon>
        <taxon>Nitrobacteraceae</taxon>
        <taxon>Bradyrhizobium</taxon>
    </lineage>
</organism>
<dbReference type="InterPro" id="IPR032710">
    <property type="entry name" value="NTF2-like_dom_sf"/>
</dbReference>
<evidence type="ECO:0000259" key="1">
    <source>
        <dbReference type="Pfam" id="PF12680"/>
    </source>
</evidence>
<dbReference type="Pfam" id="PF12680">
    <property type="entry name" value="SnoaL_2"/>
    <property type="match status" value="1"/>
</dbReference>
<proteinExistence type="predicted"/>
<dbReference type="InterPro" id="IPR037401">
    <property type="entry name" value="SnoaL-like"/>
</dbReference>
<dbReference type="EMBL" id="NAFL01000287">
    <property type="protein sequence ID" value="OSJ21221.1"/>
    <property type="molecule type" value="Genomic_DNA"/>
</dbReference>
<feature type="domain" description="SnoaL-like" evidence="1">
    <location>
        <begin position="14"/>
        <end position="95"/>
    </location>
</feature>
<dbReference type="RefSeq" id="WP_085405590.1">
    <property type="nucleotide sequence ID" value="NZ_NAFL01000287.1"/>
</dbReference>
<gene>
    <name evidence="2" type="ORF">BSZ19_48200</name>
</gene>
<dbReference type="SUPFAM" id="SSF54427">
    <property type="entry name" value="NTF2-like"/>
    <property type="match status" value="1"/>
</dbReference>
<dbReference type="Gene3D" id="3.10.450.50">
    <property type="match status" value="1"/>
</dbReference>